<comment type="catalytic activity">
    <reaction evidence="8 10">
        <text>GTP + H2O = GDP + phosphate + H(+)</text>
        <dbReference type="Rhea" id="RHEA:19669"/>
        <dbReference type="ChEBI" id="CHEBI:15377"/>
        <dbReference type="ChEBI" id="CHEBI:15378"/>
        <dbReference type="ChEBI" id="CHEBI:37565"/>
        <dbReference type="ChEBI" id="CHEBI:43474"/>
        <dbReference type="ChEBI" id="CHEBI:58189"/>
        <dbReference type="EC" id="3.6.5.4"/>
    </reaction>
</comment>
<keyword evidence="7 10" id="KW-0675">Receptor</keyword>
<dbReference type="EMBL" id="CP010311">
    <property type="protein sequence ID" value="AJF08031.1"/>
    <property type="molecule type" value="Genomic_DNA"/>
</dbReference>
<keyword evidence="12" id="KW-0812">Transmembrane</keyword>
<proteinExistence type="inferred from homology"/>
<keyword evidence="15" id="KW-1185">Reference proteome</keyword>
<dbReference type="GO" id="GO:0005886">
    <property type="term" value="C:plasma membrane"/>
    <property type="evidence" value="ECO:0007669"/>
    <property type="project" value="UniProtKB-SubCell"/>
</dbReference>
<feature type="domain" description="SRP54-type proteins GTP-binding" evidence="13">
    <location>
        <begin position="436"/>
        <end position="449"/>
    </location>
</feature>
<keyword evidence="6 10" id="KW-0472">Membrane</keyword>
<dbReference type="Gene3D" id="3.40.50.300">
    <property type="entry name" value="P-loop containing nucleotide triphosphate hydrolases"/>
    <property type="match status" value="1"/>
</dbReference>
<dbReference type="InterPro" id="IPR004390">
    <property type="entry name" value="SR_rcpt_FtsY"/>
</dbReference>
<reference evidence="14 15" key="1">
    <citation type="journal article" date="2015" name="Genome Announc.">
        <title>Genomes of Geoalkalibacter ferrihydriticus Z-0531T and Geoalkalibacter subterraneus Red1T, Two Haloalkaliphilic Metal-Reducing Deltaproteobacteria.</title>
        <authorList>
            <person name="Badalamenti J.P."/>
            <person name="Krajmalnik-Brown R."/>
            <person name="Torres C.I."/>
            <person name="Bond D.R."/>
        </authorList>
    </citation>
    <scope>NUCLEOTIDE SEQUENCE [LARGE SCALE GENOMIC DNA]</scope>
    <source>
        <strain evidence="14 15">Red1</strain>
    </source>
</reference>
<evidence type="ECO:0000256" key="9">
    <source>
        <dbReference type="ARBA" id="ARBA00053570"/>
    </source>
</evidence>
<dbReference type="CDD" id="cd17874">
    <property type="entry name" value="FtsY"/>
    <property type="match status" value="1"/>
</dbReference>
<feature type="binding site" evidence="10">
    <location>
        <begin position="415"/>
        <end position="418"/>
    </location>
    <ligand>
        <name>GTP</name>
        <dbReference type="ChEBI" id="CHEBI:37565"/>
    </ligand>
</feature>
<dbReference type="GO" id="GO:0005737">
    <property type="term" value="C:cytoplasm"/>
    <property type="evidence" value="ECO:0007669"/>
    <property type="project" value="UniProtKB-SubCell"/>
</dbReference>
<accession>A0A0B5FWQ6</accession>
<dbReference type="PANTHER" id="PTHR43134:SF1">
    <property type="entry name" value="SIGNAL RECOGNITION PARTICLE RECEPTOR SUBUNIT ALPHA"/>
    <property type="match status" value="1"/>
</dbReference>
<dbReference type="InterPro" id="IPR027417">
    <property type="entry name" value="P-loop_NTPase"/>
</dbReference>
<dbReference type="PROSITE" id="PS00300">
    <property type="entry name" value="SRP54"/>
    <property type="match status" value="1"/>
</dbReference>
<evidence type="ECO:0000256" key="3">
    <source>
        <dbReference type="ARBA" id="ARBA00022741"/>
    </source>
</evidence>
<dbReference type="SMART" id="SM00382">
    <property type="entry name" value="AAA"/>
    <property type="match status" value="1"/>
</dbReference>
<dbReference type="SMART" id="SM00963">
    <property type="entry name" value="SRP54_N"/>
    <property type="match status" value="1"/>
</dbReference>
<comment type="function">
    <text evidence="9">Involved in targeting and insertion of nascent membrane proteins into the cytoplasmic membrane. Acts as a receptor for the complex formed by the signal recognition particle (SRP) and the ribosome-nascent chain (RNC). Interaction with SRP-RNC leads to the transfer of the RNC complex to the Sec translocase for insertion into the membrane, the hydrolysis of GTP by both Ffh and FtsY, and the dissociation of the SRP-FtsY complex into the individual components.</text>
</comment>
<dbReference type="InterPro" id="IPR000897">
    <property type="entry name" value="SRP54_GTPase_dom"/>
</dbReference>
<dbReference type="NCBIfam" id="TIGR00064">
    <property type="entry name" value="ftsY"/>
    <property type="match status" value="1"/>
</dbReference>
<keyword evidence="5 10" id="KW-0342">GTP-binding</keyword>
<comment type="similarity">
    <text evidence="10">Belongs to the GTP-binding SRP family. FtsY subfamily.</text>
</comment>
<evidence type="ECO:0000256" key="1">
    <source>
        <dbReference type="ARBA" id="ARBA00022475"/>
    </source>
</evidence>
<name>A0A0B5FWQ6_9BACT</name>
<keyword evidence="3 10" id="KW-0547">Nucleotide-binding</keyword>
<dbReference type="GO" id="GO:0006614">
    <property type="term" value="P:SRP-dependent cotranslational protein targeting to membrane"/>
    <property type="evidence" value="ECO:0007669"/>
    <property type="project" value="InterPro"/>
</dbReference>
<dbReference type="Gene3D" id="1.20.120.140">
    <property type="entry name" value="Signal recognition particle SRP54, nucleotide-binding domain"/>
    <property type="match status" value="1"/>
</dbReference>
<dbReference type="STRING" id="483547.GSUB_12245"/>
<feature type="binding site" evidence="10">
    <location>
        <begin position="351"/>
        <end position="355"/>
    </location>
    <ligand>
        <name>GTP</name>
        <dbReference type="ChEBI" id="CHEBI:37565"/>
    </ligand>
</feature>
<sequence length="465" mass="50828">MVWLAQLLDNIALMLGHYGVPEEYRFLVALGLLYLLVVLVVLLFILLVFRRRRRKRREALKREAPPGLEPEEALRPPVPEEEEETPAPKEELRAEPEEGKAPAAEPPAEAEAEVEEVRPEEVAPEPVAEEELVPEEAPVVLPEEREAAPEVEGIPEEPRVSLFERMRQGLSKTQASLVGRIDTLLRGRKEIDADLIEDLEEILITADLGMKTTQDLVAVLEDRLDRNELADGEAVRSAMQEELTRRLEEQACGPLDLDAAKPFVLMVVGVNGVGKTTTIGKLARQFKNEGRSVVLGAGDTFRAAASEQLAIWGERSGVEVIRHSEGADPAAVAFDAAKAAVARKADVLILDTAGRLHTKANLMEELKKIRRVLDREIPGAPHETLLVLDATTGQNALNQAKLFSEAVAVSGIALTKLDGTAKGGIVVAISNELKLPVRYIGIGEGVEDLRPFDPAMFAAALFDRD</sequence>
<evidence type="ECO:0000259" key="13">
    <source>
        <dbReference type="PROSITE" id="PS00300"/>
    </source>
</evidence>
<dbReference type="SUPFAM" id="SSF47364">
    <property type="entry name" value="Domain of the SRP/SRP receptor G-proteins"/>
    <property type="match status" value="1"/>
</dbReference>
<evidence type="ECO:0000256" key="8">
    <source>
        <dbReference type="ARBA" id="ARBA00048027"/>
    </source>
</evidence>
<dbReference type="InterPro" id="IPR003593">
    <property type="entry name" value="AAA+_ATPase"/>
</dbReference>
<keyword evidence="14" id="KW-0132">Cell division</keyword>
<keyword evidence="14" id="KW-0131">Cell cycle</keyword>
<dbReference type="SMART" id="SM00962">
    <property type="entry name" value="SRP54"/>
    <property type="match status" value="1"/>
</dbReference>
<dbReference type="GO" id="GO:0051301">
    <property type="term" value="P:cell division"/>
    <property type="evidence" value="ECO:0007669"/>
    <property type="project" value="UniProtKB-KW"/>
</dbReference>
<evidence type="ECO:0000313" key="14">
    <source>
        <dbReference type="EMBL" id="AJF08031.1"/>
    </source>
</evidence>
<feature type="binding site" evidence="10">
    <location>
        <begin position="269"/>
        <end position="276"/>
    </location>
    <ligand>
        <name>GTP</name>
        <dbReference type="ChEBI" id="CHEBI:37565"/>
    </ligand>
</feature>
<dbReference type="InterPro" id="IPR013822">
    <property type="entry name" value="Signal_recog_particl_SRP54_hlx"/>
</dbReference>
<dbReference type="EC" id="3.6.5.4" evidence="10"/>
<gene>
    <name evidence="10" type="primary">ftsY</name>
    <name evidence="14" type="ORF">GSUB_12245</name>
</gene>
<dbReference type="FunFam" id="3.40.50.300:FF:000053">
    <property type="entry name" value="Signal recognition particle receptor FtsY"/>
    <property type="match status" value="1"/>
</dbReference>
<protein>
    <recommendedName>
        <fullName evidence="10">Signal recognition particle receptor FtsY</fullName>
        <shortName evidence="10">SRP receptor</shortName>
        <ecNumber evidence="10">3.6.5.4</ecNumber>
    </recommendedName>
</protein>
<feature type="transmembrane region" description="Helical" evidence="12">
    <location>
        <begin position="24"/>
        <end position="49"/>
    </location>
</feature>
<keyword evidence="2 10" id="KW-0963">Cytoplasm</keyword>
<evidence type="ECO:0000256" key="7">
    <source>
        <dbReference type="ARBA" id="ARBA00023170"/>
    </source>
</evidence>
<comment type="subcellular location">
    <subcellularLocation>
        <location evidence="10">Cell membrane</location>
        <topology evidence="10">Peripheral membrane protein</topology>
        <orientation evidence="10">Cytoplasmic side</orientation>
    </subcellularLocation>
    <subcellularLocation>
        <location evidence="10">Cytoplasm</location>
    </subcellularLocation>
</comment>
<evidence type="ECO:0000313" key="15">
    <source>
        <dbReference type="Proteomes" id="UP000035036"/>
    </source>
</evidence>
<evidence type="ECO:0000256" key="4">
    <source>
        <dbReference type="ARBA" id="ARBA00022801"/>
    </source>
</evidence>
<evidence type="ECO:0000256" key="5">
    <source>
        <dbReference type="ARBA" id="ARBA00023134"/>
    </source>
</evidence>
<dbReference type="FunFam" id="1.20.120.140:FF:000002">
    <property type="entry name" value="Signal recognition particle receptor FtsY"/>
    <property type="match status" value="1"/>
</dbReference>
<dbReference type="HOGENOM" id="CLU_009301_4_2_7"/>
<dbReference type="GO" id="GO:0005047">
    <property type="term" value="F:signal recognition particle binding"/>
    <property type="evidence" value="ECO:0007669"/>
    <property type="project" value="TreeGrafter"/>
</dbReference>
<dbReference type="InterPro" id="IPR042101">
    <property type="entry name" value="SRP54_N_sf"/>
</dbReference>
<evidence type="ECO:0000256" key="12">
    <source>
        <dbReference type="SAM" id="Phobius"/>
    </source>
</evidence>
<keyword evidence="12" id="KW-1133">Transmembrane helix</keyword>
<dbReference type="PANTHER" id="PTHR43134">
    <property type="entry name" value="SIGNAL RECOGNITION PARTICLE RECEPTOR SUBUNIT ALPHA"/>
    <property type="match status" value="1"/>
</dbReference>
<dbReference type="InterPro" id="IPR036225">
    <property type="entry name" value="SRP/SRP_N"/>
</dbReference>
<feature type="region of interest" description="Disordered" evidence="11">
    <location>
        <begin position="60"/>
        <end position="136"/>
    </location>
</feature>
<dbReference type="HAMAP" id="MF_00920">
    <property type="entry name" value="FtsY"/>
    <property type="match status" value="1"/>
</dbReference>
<evidence type="ECO:0000256" key="10">
    <source>
        <dbReference type="HAMAP-Rule" id="MF_00920"/>
    </source>
</evidence>
<organism evidence="14 15">
    <name type="scientific">Geoalkalibacter subterraneus</name>
    <dbReference type="NCBI Taxonomy" id="483547"/>
    <lineage>
        <taxon>Bacteria</taxon>
        <taxon>Pseudomonadati</taxon>
        <taxon>Thermodesulfobacteriota</taxon>
        <taxon>Desulfuromonadia</taxon>
        <taxon>Desulfuromonadales</taxon>
        <taxon>Geoalkalibacteraceae</taxon>
        <taxon>Geoalkalibacter</taxon>
    </lineage>
</organism>
<keyword evidence="1 10" id="KW-1003">Cell membrane</keyword>
<feature type="compositionally biased region" description="Basic and acidic residues" evidence="11">
    <location>
        <begin position="86"/>
        <end position="100"/>
    </location>
</feature>
<dbReference type="Pfam" id="PF02881">
    <property type="entry name" value="SRP54_N"/>
    <property type="match status" value="1"/>
</dbReference>
<evidence type="ECO:0000256" key="11">
    <source>
        <dbReference type="SAM" id="MobiDB-lite"/>
    </source>
</evidence>
<evidence type="ECO:0000256" key="2">
    <source>
        <dbReference type="ARBA" id="ARBA00022490"/>
    </source>
</evidence>
<dbReference type="Proteomes" id="UP000035036">
    <property type="component" value="Chromosome"/>
</dbReference>
<dbReference type="GO" id="GO:0005525">
    <property type="term" value="F:GTP binding"/>
    <property type="evidence" value="ECO:0007669"/>
    <property type="project" value="UniProtKB-UniRule"/>
</dbReference>
<evidence type="ECO:0000256" key="6">
    <source>
        <dbReference type="ARBA" id="ARBA00023136"/>
    </source>
</evidence>
<dbReference type="GO" id="GO:0003924">
    <property type="term" value="F:GTPase activity"/>
    <property type="evidence" value="ECO:0007669"/>
    <property type="project" value="UniProtKB-UniRule"/>
</dbReference>
<dbReference type="Pfam" id="PF00448">
    <property type="entry name" value="SRP54"/>
    <property type="match status" value="1"/>
</dbReference>
<dbReference type="SUPFAM" id="SSF52540">
    <property type="entry name" value="P-loop containing nucleoside triphosphate hydrolases"/>
    <property type="match status" value="1"/>
</dbReference>
<keyword evidence="4 10" id="KW-0378">Hydrolase</keyword>
<comment type="subunit">
    <text evidence="10">Part of the signal recognition particle protein translocation system, which is composed of SRP and FtsY.</text>
</comment>
<dbReference type="AlphaFoldDB" id="A0A0B5FWQ6"/>
<dbReference type="OrthoDB" id="9804720at2"/>
<dbReference type="KEGG" id="gsb:GSUB_12245"/>